<dbReference type="Pfam" id="PF00009">
    <property type="entry name" value="GTP_EFTU"/>
    <property type="match status" value="1"/>
</dbReference>
<dbReference type="GO" id="GO:0001514">
    <property type="term" value="P:selenocysteine incorporation"/>
    <property type="evidence" value="ECO:0007669"/>
    <property type="project" value="InterPro"/>
</dbReference>
<dbReference type="CDD" id="cd15491">
    <property type="entry name" value="selB_III"/>
    <property type="match status" value="1"/>
</dbReference>
<dbReference type="InterPro" id="IPR005225">
    <property type="entry name" value="Small_GTP-bd"/>
</dbReference>
<dbReference type="InterPro" id="IPR000795">
    <property type="entry name" value="T_Tr_GTP-bd_dom"/>
</dbReference>
<dbReference type="SUPFAM" id="SSF50465">
    <property type="entry name" value="EF-Tu/eEF-1alpha/eIF2-gamma C-terminal domain"/>
    <property type="match status" value="1"/>
</dbReference>
<dbReference type="InterPro" id="IPR050055">
    <property type="entry name" value="EF-Tu_GTPase"/>
</dbReference>
<dbReference type="PROSITE" id="PS51722">
    <property type="entry name" value="G_TR_2"/>
    <property type="match status" value="1"/>
</dbReference>
<evidence type="ECO:0000259" key="9">
    <source>
        <dbReference type="PROSITE" id="PS51722"/>
    </source>
</evidence>
<dbReference type="InterPro" id="IPR015191">
    <property type="entry name" value="SelB_WHD4"/>
</dbReference>
<proteinExistence type="predicted"/>
<dbReference type="CDD" id="cd03696">
    <property type="entry name" value="SelB_II"/>
    <property type="match status" value="1"/>
</dbReference>
<dbReference type="InterPro" id="IPR036388">
    <property type="entry name" value="WH-like_DNA-bd_sf"/>
</dbReference>
<keyword evidence="10" id="KW-0251">Elongation factor</keyword>
<dbReference type="Proteomes" id="UP000525027">
    <property type="component" value="Unassembled WGS sequence"/>
</dbReference>
<dbReference type="InterPro" id="IPR015190">
    <property type="entry name" value="Elong_fac_SelB-wing-hlx_typ-2"/>
</dbReference>
<dbReference type="AlphaFoldDB" id="A0A7V6ZDX9"/>
<comment type="function">
    <text evidence="7">Translation factor necessary for the incorporation of selenocysteine into proteins. It probably replaces EF-Tu for the insertion of selenocysteine directed by the UGA codon. SelB binds GTP and GDP.</text>
</comment>
<evidence type="ECO:0000256" key="4">
    <source>
        <dbReference type="ARBA" id="ARBA00022741"/>
    </source>
</evidence>
<dbReference type="GO" id="GO:0003746">
    <property type="term" value="F:translation elongation factor activity"/>
    <property type="evidence" value="ECO:0007669"/>
    <property type="project" value="UniProtKB-KW"/>
</dbReference>
<dbReference type="Gene3D" id="3.40.50.300">
    <property type="entry name" value="P-loop containing nucleotide triphosphate hydrolases"/>
    <property type="match status" value="1"/>
</dbReference>
<dbReference type="GO" id="GO:0005525">
    <property type="term" value="F:GTP binding"/>
    <property type="evidence" value="ECO:0007669"/>
    <property type="project" value="UniProtKB-KW"/>
</dbReference>
<keyword evidence="3" id="KW-0963">Cytoplasm</keyword>
<evidence type="ECO:0000256" key="6">
    <source>
        <dbReference type="ARBA" id="ARBA00023134"/>
    </source>
</evidence>
<evidence type="ECO:0000256" key="3">
    <source>
        <dbReference type="ARBA" id="ARBA00022490"/>
    </source>
</evidence>
<dbReference type="InterPro" id="IPR009000">
    <property type="entry name" value="Transl_B-barrel_sf"/>
</dbReference>
<evidence type="ECO:0000256" key="2">
    <source>
        <dbReference type="ARBA" id="ARBA00015953"/>
    </source>
</evidence>
<dbReference type="GO" id="GO:0003723">
    <property type="term" value="F:RNA binding"/>
    <property type="evidence" value="ECO:0007669"/>
    <property type="project" value="InterPro"/>
</dbReference>
<evidence type="ECO:0000256" key="8">
    <source>
        <dbReference type="ARBA" id="ARBA00031615"/>
    </source>
</evidence>
<evidence type="ECO:0000256" key="1">
    <source>
        <dbReference type="ARBA" id="ARBA00004496"/>
    </source>
</evidence>
<dbReference type="PANTHER" id="PTHR43721">
    <property type="entry name" value="ELONGATION FACTOR TU-RELATED"/>
    <property type="match status" value="1"/>
</dbReference>
<dbReference type="NCBIfam" id="TIGR00231">
    <property type="entry name" value="small_GTP"/>
    <property type="match status" value="1"/>
</dbReference>
<dbReference type="InterPro" id="IPR036390">
    <property type="entry name" value="WH_DNA-bd_sf"/>
</dbReference>
<dbReference type="InterPro" id="IPR057335">
    <property type="entry name" value="Beta-barrel_SelB"/>
</dbReference>
<comment type="caution">
    <text evidence="10">The sequence shown here is derived from an EMBL/GenBank/DDBJ whole genome shotgun (WGS) entry which is preliminary data.</text>
</comment>
<keyword evidence="5" id="KW-0648">Protein biosynthesis</keyword>
<dbReference type="InterPro" id="IPR009001">
    <property type="entry name" value="Transl_elong_EF1A/Init_IF2_C"/>
</dbReference>
<feature type="domain" description="Tr-type G" evidence="9">
    <location>
        <begin position="18"/>
        <end position="191"/>
    </location>
</feature>
<evidence type="ECO:0000313" key="10">
    <source>
        <dbReference type="EMBL" id="HHZ04068.1"/>
    </source>
</evidence>
<dbReference type="Gene3D" id="1.10.10.2770">
    <property type="match status" value="1"/>
</dbReference>
<dbReference type="Pfam" id="PF09106">
    <property type="entry name" value="WHD_2nd_SelB"/>
    <property type="match status" value="1"/>
</dbReference>
<dbReference type="SUPFAM" id="SSF52540">
    <property type="entry name" value="P-loop containing nucleoside triphosphate hydrolases"/>
    <property type="match status" value="1"/>
</dbReference>
<dbReference type="PRINTS" id="PR00315">
    <property type="entry name" value="ELONGATNFCT"/>
</dbReference>
<dbReference type="PANTHER" id="PTHR43721:SF22">
    <property type="entry name" value="ELONGATION FACTOR TU, MITOCHONDRIAL"/>
    <property type="match status" value="1"/>
</dbReference>
<name>A0A7V6ZDX9_9BACT</name>
<dbReference type="Pfam" id="PF03144">
    <property type="entry name" value="GTP_EFTU_D2"/>
    <property type="match status" value="1"/>
</dbReference>
<dbReference type="GO" id="GO:0005829">
    <property type="term" value="C:cytosol"/>
    <property type="evidence" value="ECO:0007669"/>
    <property type="project" value="TreeGrafter"/>
</dbReference>
<keyword evidence="6" id="KW-0342">GTP-binding</keyword>
<dbReference type="Pfam" id="PF25461">
    <property type="entry name" value="Beta-barrel_SelB"/>
    <property type="match status" value="1"/>
</dbReference>
<dbReference type="GO" id="GO:0003924">
    <property type="term" value="F:GTPase activity"/>
    <property type="evidence" value="ECO:0007669"/>
    <property type="project" value="InterPro"/>
</dbReference>
<evidence type="ECO:0000256" key="5">
    <source>
        <dbReference type="ARBA" id="ARBA00022917"/>
    </source>
</evidence>
<evidence type="ECO:0000313" key="11">
    <source>
        <dbReference type="Proteomes" id="UP000525027"/>
    </source>
</evidence>
<sequence length="652" mass="72162">MLKRASIVEECAMTEPVETTIVLGTAGHIDHGKTTLVKALSGVDCDRLREEKRRGITIELGFAPLTLPSGRIVSVVDVPGHERFIRQMVAGAAGIDAVILVIAADEGVMPQSREHLEILSLLGIKEGLIVITKADLVDEEMLELAKSDVEDLVKGTFLEGKPMVCVSATKGTNLDRLLEVIDETVDRIKPRDTDGPFFMPIDRSFPIAGFGTVVTGTVYKGKTRVGDTLDVLPLGKNSKVRSIQVHGKAVKEALAGQRSALNLPDIKATELERGDVACSSGLFKTTHCLDVKLTLLASTPEPLKHWQQVHLHIGTSETMARVALLKDTKLLPNDEAFGQLVLKEPIVAHMGQRFVIRAHTPLRTIGGGEILFPYDKKPRGRKARAELLAFLDKLAQAKDPAERFAVILERIGLLPFNEAIILSQLTPEQLKLTLNKAEGLGIIFIESGEQPLLMSLPYYEGLTRSLQDILNRFHEKNSHLAGMKASDLIAALEISLTKRQSQELLRLFVNRGLIETDGEIVRLPGASPVLDEDMLKDKDKLLSYCENKGFQFPSLEEAIKELNWDKNRMNRTLDVAKQQGEIRIIGGEFLLSKRIEEKALNILHTLPEITIASMRNTTNVSRKYILSLLEDFDARGITRRIGDKRVLLKKTQ</sequence>
<reference evidence="10 11" key="1">
    <citation type="journal article" date="2020" name="Biotechnol. Biofuels">
        <title>New insights from the biogas microbiome by comprehensive genome-resolved metagenomics of nearly 1600 species originating from multiple anaerobic digesters.</title>
        <authorList>
            <person name="Campanaro S."/>
            <person name="Treu L."/>
            <person name="Rodriguez-R L.M."/>
            <person name="Kovalovszki A."/>
            <person name="Ziels R.M."/>
            <person name="Maus I."/>
            <person name="Zhu X."/>
            <person name="Kougias P.G."/>
            <person name="Basile A."/>
            <person name="Luo G."/>
            <person name="Schluter A."/>
            <person name="Konstantinidis K.T."/>
            <person name="Angelidaki I."/>
        </authorList>
    </citation>
    <scope>NUCLEOTIDE SEQUENCE [LARGE SCALE GENOMIC DNA]</scope>
    <source>
        <strain evidence="10">AS25fmACSIPFO_94</strain>
    </source>
</reference>
<dbReference type="InterPro" id="IPR004535">
    <property type="entry name" value="Transl_elong_SelB"/>
</dbReference>
<dbReference type="SUPFAM" id="SSF46785">
    <property type="entry name" value="Winged helix' DNA-binding domain"/>
    <property type="match status" value="2"/>
</dbReference>
<accession>A0A7V6ZDX9</accession>
<evidence type="ECO:0000256" key="7">
    <source>
        <dbReference type="ARBA" id="ARBA00025526"/>
    </source>
</evidence>
<keyword evidence="4" id="KW-0547">Nucleotide-binding</keyword>
<dbReference type="Gene3D" id="1.10.10.10">
    <property type="entry name" value="Winged helix-like DNA-binding domain superfamily/Winged helix DNA-binding domain"/>
    <property type="match status" value="1"/>
</dbReference>
<gene>
    <name evidence="10" type="primary">selB</name>
    <name evidence="10" type="ORF">GX397_03195</name>
</gene>
<dbReference type="InterPro" id="IPR004161">
    <property type="entry name" value="EFTu-like_2"/>
</dbReference>
<dbReference type="InterPro" id="IPR027417">
    <property type="entry name" value="P-loop_NTPase"/>
</dbReference>
<dbReference type="CDD" id="cd04171">
    <property type="entry name" value="SelB"/>
    <property type="match status" value="1"/>
</dbReference>
<dbReference type="NCBIfam" id="TIGR00475">
    <property type="entry name" value="selB"/>
    <property type="match status" value="1"/>
</dbReference>
<organism evidence="10 11">
    <name type="scientific">Acetomicrobium hydrogeniformans</name>
    <dbReference type="NCBI Taxonomy" id="649746"/>
    <lineage>
        <taxon>Bacteria</taxon>
        <taxon>Thermotogati</taxon>
        <taxon>Synergistota</taxon>
        <taxon>Synergistia</taxon>
        <taxon>Synergistales</taxon>
        <taxon>Acetomicrobiaceae</taxon>
        <taxon>Acetomicrobium</taxon>
    </lineage>
</organism>
<comment type="subcellular location">
    <subcellularLocation>
        <location evidence="1">Cytoplasm</location>
    </subcellularLocation>
</comment>
<dbReference type="Pfam" id="PF09107">
    <property type="entry name" value="WHD_3rd_SelB"/>
    <property type="match status" value="1"/>
</dbReference>
<dbReference type="Gene3D" id="2.40.30.10">
    <property type="entry name" value="Translation factors"/>
    <property type="match status" value="1"/>
</dbReference>
<protein>
    <recommendedName>
        <fullName evidence="2">Selenocysteine-specific elongation factor</fullName>
    </recommendedName>
    <alternativeName>
        <fullName evidence="8">SelB translation factor</fullName>
    </alternativeName>
</protein>
<dbReference type="SUPFAM" id="SSF50447">
    <property type="entry name" value="Translation proteins"/>
    <property type="match status" value="1"/>
</dbReference>
<dbReference type="EMBL" id="DURU01000057">
    <property type="protein sequence ID" value="HHZ04068.1"/>
    <property type="molecule type" value="Genomic_DNA"/>
</dbReference>